<dbReference type="STRING" id="679901.Mzhil_1488"/>
<dbReference type="GO" id="GO:0017004">
    <property type="term" value="P:cytochrome complex assembly"/>
    <property type="evidence" value="ECO:0007669"/>
    <property type="project" value="InterPro"/>
</dbReference>
<evidence type="ECO:0000256" key="3">
    <source>
        <dbReference type="SAM" id="Phobius"/>
    </source>
</evidence>
<dbReference type="GO" id="GO:0020037">
    <property type="term" value="F:heme binding"/>
    <property type="evidence" value="ECO:0007669"/>
    <property type="project" value="InterPro"/>
</dbReference>
<dbReference type="OrthoDB" id="120603at2157"/>
<protein>
    <recommendedName>
        <fullName evidence="6">Cytochrome c-type biogenesis protein CcmE</fullName>
    </recommendedName>
</protein>
<reference evidence="4 5" key="1">
    <citation type="submission" date="2010-07" db="EMBL/GenBank/DDBJ databases">
        <title>The complete genome of Methanosalsum zhilinae DSM 4017.</title>
        <authorList>
            <consortium name="US DOE Joint Genome Institute (JGI-PGF)"/>
            <person name="Lucas S."/>
            <person name="Copeland A."/>
            <person name="Lapidus A."/>
            <person name="Glavina del Rio T."/>
            <person name="Dalin E."/>
            <person name="Tice H."/>
            <person name="Bruce D."/>
            <person name="Goodwin L."/>
            <person name="Pitluck S."/>
            <person name="Kyrpides N."/>
            <person name="Mavromatis K."/>
            <person name="Ovchinnikova G."/>
            <person name="Daligault H."/>
            <person name="Detter J.C."/>
            <person name="Han C."/>
            <person name="Tapia R."/>
            <person name="Larimer F."/>
            <person name="Land M."/>
            <person name="Hauser L."/>
            <person name="Markowitz V."/>
            <person name="Cheng J.-F."/>
            <person name="Hugenholtz P."/>
            <person name="Woyke T."/>
            <person name="Wu D."/>
            <person name="Spring S."/>
            <person name="Schueler E."/>
            <person name="Brambilla E."/>
            <person name="Klenk H.-P."/>
            <person name="Eisen J.A."/>
        </authorList>
    </citation>
    <scope>NUCLEOTIDE SEQUENCE [LARGE SCALE GENOMIC DNA]</scope>
    <source>
        <strain evidence="5">DSM 4017 / NBRC 107636 / OCM 62 / WeN5</strain>
    </source>
</reference>
<dbReference type="RefSeq" id="WP_013898764.1">
    <property type="nucleotide sequence ID" value="NC_015676.1"/>
</dbReference>
<dbReference type="GO" id="GO:0005886">
    <property type="term" value="C:plasma membrane"/>
    <property type="evidence" value="ECO:0007669"/>
    <property type="project" value="InterPro"/>
</dbReference>
<proteinExistence type="predicted"/>
<dbReference type="EMBL" id="CP002101">
    <property type="protein sequence ID" value="AEH61327.1"/>
    <property type="molecule type" value="Genomic_DNA"/>
</dbReference>
<evidence type="ECO:0008006" key="6">
    <source>
        <dbReference type="Google" id="ProtNLM"/>
    </source>
</evidence>
<dbReference type="AlphaFoldDB" id="F7XP35"/>
<keyword evidence="3" id="KW-1133">Transmembrane helix</keyword>
<dbReference type="SUPFAM" id="SSF82093">
    <property type="entry name" value="Heme chaperone CcmE"/>
    <property type="match status" value="1"/>
</dbReference>
<dbReference type="Pfam" id="PF03100">
    <property type="entry name" value="CcmE"/>
    <property type="match status" value="1"/>
</dbReference>
<dbReference type="Proteomes" id="UP000006622">
    <property type="component" value="Chromosome"/>
</dbReference>
<organism evidence="4 5">
    <name type="scientific">Methanosalsum zhilinae (strain DSM 4017 / NBRC 107636 / OCM 62 / WeN5)</name>
    <name type="common">Methanohalophilus zhilinae</name>
    <dbReference type="NCBI Taxonomy" id="679901"/>
    <lineage>
        <taxon>Archaea</taxon>
        <taxon>Methanobacteriati</taxon>
        <taxon>Methanobacteriota</taxon>
        <taxon>Stenosarchaea group</taxon>
        <taxon>Methanomicrobia</taxon>
        <taxon>Methanosarcinales</taxon>
        <taxon>Methanosarcinaceae</taxon>
        <taxon>Methanosalsum</taxon>
    </lineage>
</organism>
<dbReference type="InterPro" id="IPR036127">
    <property type="entry name" value="CcmE-like_sf"/>
</dbReference>
<dbReference type="KEGG" id="mzh:Mzhil_1488"/>
<keyword evidence="2 3" id="KW-0472">Membrane</keyword>
<evidence type="ECO:0000256" key="2">
    <source>
        <dbReference type="ARBA" id="ARBA00023136"/>
    </source>
</evidence>
<evidence type="ECO:0000313" key="5">
    <source>
        <dbReference type="Proteomes" id="UP000006622"/>
    </source>
</evidence>
<keyword evidence="5" id="KW-1185">Reference proteome</keyword>
<comment type="subcellular location">
    <subcellularLocation>
        <location evidence="1">Membrane</location>
    </subcellularLocation>
</comment>
<dbReference type="HOGENOM" id="CLU_079503_3_1_2"/>
<dbReference type="InterPro" id="IPR012340">
    <property type="entry name" value="NA-bd_OB-fold"/>
</dbReference>
<accession>F7XP35</accession>
<keyword evidence="3" id="KW-0812">Transmembrane</keyword>
<evidence type="ECO:0000256" key="1">
    <source>
        <dbReference type="ARBA" id="ARBA00004370"/>
    </source>
</evidence>
<feature type="transmembrane region" description="Helical" evidence="3">
    <location>
        <begin position="6"/>
        <end position="24"/>
    </location>
</feature>
<dbReference type="GeneID" id="10823125"/>
<dbReference type="GO" id="GO:0017003">
    <property type="term" value="P:protein-heme linkage"/>
    <property type="evidence" value="ECO:0007669"/>
    <property type="project" value="InterPro"/>
</dbReference>
<evidence type="ECO:0000313" key="4">
    <source>
        <dbReference type="EMBL" id="AEH61327.1"/>
    </source>
</evidence>
<name>F7XP35_METZD</name>
<dbReference type="InterPro" id="IPR004329">
    <property type="entry name" value="CcmE"/>
</dbReference>
<sequence length="124" mass="13055" precursor="true">MNSKNILISIVFVIGVAVVGLWGVDFSAGYQSVSEVVSSDHNPGESVNVMGSIKTGSLNISTETITFILQDNEGGSEEIQVEYTGDVPANLVEGQDISISGIIVDHGHVEASKIIIGCPSRYTT</sequence>
<dbReference type="Gene3D" id="2.40.50.140">
    <property type="entry name" value="Nucleic acid-binding proteins"/>
    <property type="match status" value="1"/>
</dbReference>
<gene>
    <name evidence="4" type="ordered locus">Mzhil_1488</name>
</gene>